<evidence type="ECO:0000313" key="2">
    <source>
        <dbReference type="Proteomes" id="UP000823674"/>
    </source>
</evidence>
<reference evidence="1 2" key="1">
    <citation type="submission" date="2021-03" db="EMBL/GenBank/DDBJ databases">
        <authorList>
            <person name="King G.J."/>
            <person name="Bancroft I."/>
            <person name="Baten A."/>
            <person name="Bloomfield J."/>
            <person name="Borpatragohain P."/>
            <person name="He Z."/>
            <person name="Irish N."/>
            <person name="Irwin J."/>
            <person name="Liu K."/>
            <person name="Mauleon R.P."/>
            <person name="Moore J."/>
            <person name="Morris R."/>
            <person name="Ostergaard L."/>
            <person name="Wang B."/>
            <person name="Wells R."/>
        </authorList>
    </citation>
    <scope>NUCLEOTIDE SEQUENCE [LARGE SCALE GENOMIC DNA]</scope>
    <source>
        <strain evidence="1">R-o-18</strain>
        <tissue evidence="1">Leaf</tissue>
    </source>
</reference>
<comment type="caution">
    <text evidence="1">The sequence shown here is derived from an EMBL/GenBank/DDBJ whole genome shotgun (WGS) entry which is preliminary data.</text>
</comment>
<feature type="non-terminal residue" evidence="1">
    <location>
        <position position="1"/>
    </location>
</feature>
<protein>
    <submittedName>
        <fullName evidence="1">Uncharacterized protein</fullName>
    </submittedName>
</protein>
<dbReference type="EMBL" id="JADBGQ010000009">
    <property type="protein sequence ID" value="KAG5379287.1"/>
    <property type="molecule type" value="Genomic_DNA"/>
</dbReference>
<accession>A0ABQ7KZ65</accession>
<name>A0ABQ7KZ65_BRACM</name>
<sequence>RPAPEDPLLPLFLFFLLPSPLQPNSKTRYVLLLFVGVTPKTCVVIRVISWHSWRSCESKEGGSRAGWLLELRGADESIFHFLLRRSSHGDGTWLNGSGPRFSRKTHCRVLLHRRGIPEGELYSGYAVKVHIPPSATIPISFRRRYSEPRRVITGFVPQGDEMLG</sequence>
<organism evidence="1 2">
    <name type="scientific">Brassica rapa subsp. trilocularis</name>
    <dbReference type="NCBI Taxonomy" id="1813537"/>
    <lineage>
        <taxon>Eukaryota</taxon>
        <taxon>Viridiplantae</taxon>
        <taxon>Streptophyta</taxon>
        <taxon>Embryophyta</taxon>
        <taxon>Tracheophyta</taxon>
        <taxon>Spermatophyta</taxon>
        <taxon>Magnoliopsida</taxon>
        <taxon>eudicotyledons</taxon>
        <taxon>Gunneridae</taxon>
        <taxon>Pentapetalae</taxon>
        <taxon>rosids</taxon>
        <taxon>malvids</taxon>
        <taxon>Brassicales</taxon>
        <taxon>Brassicaceae</taxon>
        <taxon>Brassiceae</taxon>
        <taxon>Brassica</taxon>
    </lineage>
</organism>
<dbReference type="Proteomes" id="UP000823674">
    <property type="component" value="Chromosome A07"/>
</dbReference>
<keyword evidence="2" id="KW-1185">Reference proteome</keyword>
<proteinExistence type="predicted"/>
<feature type="non-terminal residue" evidence="1">
    <location>
        <position position="164"/>
    </location>
</feature>
<gene>
    <name evidence="1" type="primary">A07p023640.1_BraROA</name>
    <name evidence="1" type="ORF">IGI04_027129</name>
</gene>
<evidence type="ECO:0000313" key="1">
    <source>
        <dbReference type="EMBL" id="KAG5379287.1"/>
    </source>
</evidence>